<dbReference type="Proteomes" id="UP001060085">
    <property type="component" value="Linkage Group LG04"/>
</dbReference>
<keyword evidence="2" id="KW-1185">Reference proteome</keyword>
<protein>
    <submittedName>
        <fullName evidence="1">Uncharacterized protein</fullName>
    </submittedName>
</protein>
<gene>
    <name evidence="1" type="ORF">M9H77_17661</name>
</gene>
<evidence type="ECO:0000313" key="2">
    <source>
        <dbReference type="Proteomes" id="UP001060085"/>
    </source>
</evidence>
<sequence>MNLPNLTRKFSQDLNHLPGLLSSRKSSISWAFHIRILPLERQRVRNEEEEKKRSPREPLGRRGNVTESVTGNVTDDPNHLENYDANRFGSSATLPKLNGKVEARISMSGKKDKEIEVELNFPSFFAIEDEWKYNTYKQRQNDIGEAQHSSFERVIDTNLDSRADSLTRCRLDFQNLNNNGDNLLTEKETKLEDIILAPTHGENIIYEVHSRISSEVIPKVGMNFSNEEDAYEFYKAYTKEDGFGIQRSLSHKDNEGRILDRIFCCSSEGKRPSDKRDVISKTHRPKTRFGCKAMMKINCRLTGRYQVVQVIHEYNHISRLHYIRSKRSWHLKHNEEGEIKPFQDQGIEYLEDLCLS</sequence>
<reference evidence="2" key="1">
    <citation type="journal article" date="2023" name="Nat. Plants">
        <title>Single-cell RNA sequencing provides a high-resolution roadmap for understanding the multicellular compartmentation of specialized metabolism.</title>
        <authorList>
            <person name="Sun S."/>
            <person name="Shen X."/>
            <person name="Li Y."/>
            <person name="Li Y."/>
            <person name="Wang S."/>
            <person name="Li R."/>
            <person name="Zhang H."/>
            <person name="Shen G."/>
            <person name="Guo B."/>
            <person name="Wei J."/>
            <person name="Xu J."/>
            <person name="St-Pierre B."/>
            <person name="Chen S."/>
            <person name="Sun C."/>
        </authorList>
    </citation>
    <scope>NUCLEOTIDE SEQUENCE [LARGE SCALE GENOMIC DNA]</scope>
</reference>
<evidence type="ECO:0000313" key="1">
    <source>
        <dbReference type="EMBL" id="KAI5667808.1"/>
    </source>
</evidence>
<name>A0ACC0B5K9_CATRO</name>
<proteinExistence type="predicted"/>
<accession>A0ACC0B5K9</accession>
<organism evidence="1 2">
    <name type="scientific">Catharanthus roseus</name>
    <name type="common">Madagascar periwinkle</name>
    <name type="synonym">Vinca rosea</name>
    <dbReference type="NCBI Taxonomy" id="4058"/>
    <lineage>
        <taxon>Eukaryota</taxon>
        <taxon>Viridiplantae</taxon>
        <taxon>Streptophyta</taxon>
        <taxon>Embryophyta</taxon>
        <taxon>Tracheophyta</taxon>
        <taxon>Spermatophyta</taxon>
        <taxon>Magnoliopsida</taxon>
        <taxon>eudicotyledons</taxon>
        <taxon>Gunneridae</taxon>
        <taxon>Pentapetalae</taxon>
        <taxon>asterids</taxon>
        <taxon>lamiids</taxon>
        <taxon>Gentianales</taxon>
        <taxon>Apocynaceae</taxon>
        <taxon>Rauvolfioideae</taxon>
        <taxon>Vinceae</taxon>
        <taxon>Catharanthinae</taxon>
        <taxon>Catharanthus</taxon>
    </lineage>
</organism>
<dbReference type="EMBL" id="CM044704">
    <property type="protein sequence ID" value="KAI5667808.1"/>
    <property type="molecule type" value="Genomic_DNA"/>
</dbReference>
<comment type="caution">
    <text evidence="1">The sequence shown here is derived from an EMBL/GenBank/DDBJ whole genome shotgun (WGS) entry which is preliminary data.</text>
</comment>